<dbReference type="GO" id="GO:0004930">
    <property type="term" value="F:G protein-coupled receptor activity"/>
    <property type="evidence" value="ECO:0007669"/>
    <property type="project" value="UniProtKB-KW"/>
</dbReference>
<evidence type="ECO:0000256" key="3">
    <source>
        <dbReference type="ARBA" id="ARBA00022614"/>
    </source>
</evidence>
<dbReference type="Gene3D" id="3.80.10.10">
    <property type="entry name" value="Ribonuclease Inhibitor"/>
    <property type="match status" value="1"/>
</dbReference>
<feature type="signal peptide" evidence="13">
    <location>
        <begin position="1"/>
        <end position="17"/>
    </location>
</feature>
<dbReference type="InterPro" id="IPR017452">
    <property type="entry name" value="GPCR_Rhodpsn_7TM"/>
</dbReference>
<gene>
    <name evidence="15" type="ORF">niasHT_006504</name>
</gene>
<keyword evidence="4 12" id="KW-0812">Transmembrane</keyword>
<dbReference type="Pfam" id="PF13306">
    <property type="entry name" value="LRR_5"/>
    <property type="match status" value="1"/>
</dbReference>
<feature type="region of interest" description="Disordered" evidence="11">
    <location>
        <begin position="457"/>
        <end position="479"/>
    </location>
</feature>
<dbReference type="PRINTS" id="PR00237">
    <property type="entry name" value="GPCRRHODOPSN"/>
</dbReference>
<keyword evidence="13" id="KW-0732">Signal</keyword>
<feature type="compositionally biased region" description="Polar residues" evidence="11">
    <location>
        <begin position="1041"/>
        <end position="1058"/>
    </location>
</feature>
<comment type="subcellular location">
    <subcellularLocation>
        <location evidence="1">Cell membrane</location>
        <topology evidence="1">Multi-pass membrane protein</topology>
    </subcellularLocation>
</comment>
<protein>
    <recommendedName>
        <fullName evidence="14">G-protein coupled receptors family 1 profile domain-containing protein</fullName>
    </recommendedName>
</protein>
<evidence type="ECO:0000259" key="14">
    <source>
        <dbReference type="PROSITE" id="PS50262"/>
    </source>
</evidence>
<name>A0ABD2LU74_9BILA</name>
<feature type="compositionally biased region" description="Low complexity" evidence="11">
    <location>
        <begin position="408"/>
        <end position="418"/>
    </location>
</feature>
<keyword evidence="6 12" id="KW-1133">Transmembrane helix</keyword>
<dbReference type="PROSITE" id="PS50262">
    <property type="entry name" value="G_PROTEIN_RECEP_F1_2"/>
    <property type="match status" value="1"/>
</dbReference>
<feature type="compositionally biased region" description="Basic residues" evidence="11">
    <location>
        <begin position="419"/>
        <end position="429"/>
    </location>
</feature>
<dbReference type="GO" id="GO:0005886">
    <property type="term" value="C:plasma membrane"/>
    <property type="evidence" value="ECO:0007669"/>
    <property type="project" value="UniProtKB-SubCell"/>
</dbReference>
<dbReference type="EMBL" id="JBICBT010000269">
    <property type="protein sequence ID" value="KAL3118676.1"/>
    <property type="molecule type" value="Genomic_DNA"/>
</dbReference>
<sequence length="1202" mass="131797">MCFNLLLLMASLCFSFGMPIVQQKQQQNVGTKSGGDGGIELPPKLLFEKSCQKIFSFPTAAHVFHAQGGCACTKDWRSVKCCCVGQGIRQIPLDMAGPGRAKAVSTIYFFDVSLGRLTPASFAAFPNLEEIFLDRAFLLAHVDSRAFSGLKKLRKITISNCPALVSWTGVMLRENPQIQTLAVLNSGALRELPLLEMGPQHSLPMERIDFSGNCIAQIGEGALRNVQAKTVSFANNAPCLRAITGNAFPASKFVELHLSANPSLDYIAETAFAGLAHIEHLDMSQTDITALPFTGLRSLKQLTLKDVPRLKVLPPVLAFPNLVRAEFTYAHHCCFFKYATRDYYERKGIGGKVGIGGAKSQTRELDENFRAIQRRVCRRRQTVAPEGAESVDRGQSSRSADADQQEDNNNNRSSSGAAARRRRRQSRHIVAHDPAGDKIFKQLAEWYRNMELLQQQQQMRTAGNGSSGAALATGDTDEPAPYGNDEIGKSFLLKRCDGTAVDNFYLNLSCSPRPDALNPCEDIVSHLPLRVMIWVMWVGAIFGNLGVWVVICAAWQRKMRLHYVFMLNLSFADFLTGVYLAILAVADLRTANEYYTFAVEWQTGWGCAVAGFLSVFATELSTFSMLMIATEIYYNSRYAFYGRRFGPISATAALIGGYAYSLLMAALPLFGVSSYERSSICLPLHINSSLDRAYILFGLALSGLAFLAMIIIYVLLNCMLRRNQQQCNRERAEEDRQILRRTLVLIGTDILCWLPTLFFERRASFIRFKKKFENFFGFTAALGRPLITLSSAKWCLVLFYPINSCANPLLYVFLTRIWRDAKRKSAAVLRRSLANAGAGGGTLSLHRFELFYATAPNGQRRGSGPAALALGQFLRRLSAPYGHDNVREEDCDDDEEEEDEEEETEEDERIRSNTVHCCEGDEQRIKMMALKRTNNSKNSNNNGTISSTSSSRSSGSGASSATTTTTDRRKARRASADDSRRGTNGGTSTLNASSGSSRNTVKLSGPSSIYTKFRRKSQPELDSSAAGHALRVKISAPPQMSDISESSTASMSSRQTAESKSRQKAGGAGTNCRKLVARRREAAAAEHLTGAATANSPPAEASGDADGATRNGNGNASAQKRPSNASSGADCDSGHGDSFRSWTSKTKRPSVVTMCWEKPPPLVRQNAGSSDSGERDDVDDDVGVKQSQHQLLLLRLSTAAET</sequence>
<evidence type="ECO:0000256" key="7">
    <source>
        <dbReference type="ARBA" id="ARBA00023040"/>
    </source>
</evidence>
<feature type="compositionally biased region" description="Polar residues" evidence="11">
    <location>
        <begin position="986"/>
        <end position="1010"/>
    </location>
</feature>
<feature type="transmembrane region" description="Helical" evidence="12">
    <location>
        <begin position="738"/>
        <end position="759"/>
    </location>
</feature>
<proteinExistence type="predicted"/>
<accession>A0ABD2LU74</accession>
<dbReference type="PANTHER" id="PTHR24372:SF74">
    <property type="entry name" value="LP13728P"/>
    <property type="match status" value="1"/>
</dbReference>
<dbReference type="InterPro" id="IPR026906">
    <property type="entry name" value="LRR_5"/>
</dbReference>
<keyword evidence="10" id="KW-0807">Transducer</keyword>
<evidence type="ECO:0000256" key="11">
    <source>
        <dbReference type="SAM" id="MobiDB-lite"/>
    </source>
</evidence>
<feature type="compositionally biased region" description="Acidic residues" evidence="11">
    <location>
        <begin position="887"/>
        <end position="907"/>
    </location>
</feature>
<dbReference type="Proteomes" id="UP001620626">
    <property type="component" value="Unassembled WGS sequence"/>
</dbReference>
<keyword evidence="5" id="KW-0677">Repeat</keyword>
<keyword evidence="7" id="KW-0297">G-protein coupled receptor</keyword>
<keyword evidence="9" id="KW-0675">Receptor</keyword>
<dbReference type="Pfam" id="PF00001">
    <property type="entry name" value="7tm_1"/>
    <property type="match status" value="1"/>
</dbReference>
<keyword evidence="16" id="KW-1185">Reference proteome</keyword>
<evidence type="ECO:0000256" key="5">
    <source>
        <dbReference type="ARBA" id="ARBA00022737"/>
    </source>
</evidence>
<dbReference type="PRINTS" id="PR00373">
    <property type="entry name" value="GLYCHORMONER"/>
</dbReference>
<keyword evidence="3" id="KW-0433">Leucine-rich repeat</keyword>
<evidence type="ECO:0000256" key="12">
    <source>
        <dbReference type="SAM" id="Phobius"/>
    </source>
</evidence>
<evidence type="ECO:0000256" key="1">
    <source>
        <dbReference type="ARBA" id="ARBA00004651"/>
    </source>
</evidence>
<feature type="compositionally biased region" description="Polar residues" evidence="11">
    <location>
        <begin position="1110"/>
        <end position="1127"/>
    </location>
</feature>
<dbReference type="InterPro" id="IPR032675">
    <property type="entry name" value="LRR_dom_sf"/>
</dbReference>
<keyword evidence="8 12" id="KW-0472">Membrane</keyword>
<evidence type="ECO:0000313" key="15">
    <source>
        <dbReference type="EMBL" id="KAL3118676.1"/>
    </source>
</evidence>
<evidence type="ECO:0000256" key="2">
    <source>
        <dbReference type="ARBA" id="ARBA00022475"/>
    </source>
</evidence>
<dbReference type="SUPFAM" id="SSF52058">
    <property type="entry name" value="L domain-like"/>
    <property type="match status" value="1"/>
</dbReference>
<feature type="compositionally biased region" description="Low complexity" evidence="11">
    <location>
        <begin position="931"/>
        <end position="965"/>
    </location>
</feature>
<evidence type="ECO:0000256" key="6">
    <source>
        <dbReference type="ARBA" id="ARBA00022989"/>
    </source>
</evidence>
<reference evidence="15 16" key="1">
    <citation type="submission" date="2024-10" db="EMBL/GenBank/DDBJ databases">
        <authorList>
            <person name="Kim D."/>
        </authorList>
    </citation>
    <scope>NUCLEOTIDE SEQUENCE [LARGE SCALE GENOMIC DNA]</scope>
    <source>
        <strain evidence="15">BH-2024</strain>
    </source>
</reference>
<dbReference type="Gene3D" id="1.20.1070.10">
    <property type="entry name" value="Rhodopsin 7-helix transmembrane proteins"/>
    <property type="match status" value="1"/>
</dbReference>
<feature type="region of interest" description="Disordered" evidence="11">
    <location>
        <begin position="380"/>
        <end position="434"/>
    </location>
</feature>
<dbReference type="InterPro" id="IPR002131">
    <property type="entry name" value="Gphrmn_rcpt_fam"/>
</dbReference>
<evidence type="ECO:0000256" key="4">
    <source>
        <dbReference type="ARBA" id="ARBA00022692"/>
    </source>
</evidence>
<evidence type="ECO:0000313" key="16">
    <source>
        <dbReference type="Proteomes" id="UP001620626"/>
    </source>
</evidence>
<feature type="compositionally biased region" description="Low complexity" evidence="11">
    <location>
        <begin position="1085"/>
        <end position="1094"/>
    </location>
</feature>
<dbReference type="SUPFAM" id="SSF81321">
    <property type="entry name" value="Family A G protein-coupled receptor-like"/>
    <property type="match status" value="1"/>
</dbReference>
<feature type="transmembrane region" description="Helical" evidence="12">
    <location>
        <begin position="650"/>
        <end position="673"/>
    </location>
</feature>
<evidence type="ECO:0000256" key="13">
    <source>
        <dbReference type="SAM" id="SignalP"/>
    </source>
</evidence>
<feature type="chain" id="PRO_5044830087" description="G-protein coupled receptors family 1 profile domain-containing protein" evidence="13">
    <location>
        <begin position="18"/>
        <end position="1202"/>
    </location>
</feature>
<feature type="transmembrane region" description="Helical" evidence="12">
    <location>
        <begin position="603"/>
        <end position="629"/>
    </location>
</feature>
<feature type="transmembrane region" description="Helical" evidence="12">
    <location>
        <begin position="693"/>
        <end position="717"/>
    </location>
</feature>
<feature type="transmembrane region" description="Helical" evidence="12">
    <location>
        <begin position="531"/>
        <end position="551"/>
    </location>
</feature>
<evidence type="ECO:0000256" key="10">
    <source>
        <dbReference type="ARBA" id="ARBA00023224"/>
    </source>
</evidence>
<keyword evidence="2" id="KW-1003">Cell membrane</keyword>
<feature type="region of interest" description="Disordered" evidence="11">
    <location>
        <begin position="884"/>
        <end position="1188"/>
    </location>
</feature>
<feature type="domain" description="G-protein coupled receptors family 1 profile" evidence="14">
    <location>
        <begin position="543"/>
        <end position="811"/>
    </location>
</feature>
<evidence type="ECO:0000256" key="8">
    <source>
        <dbReference type="ARBA" id="ARBA00023136"/>
    </source>
</evidence>
<comment type="caution">
    <text evidence="15">The sequence shown here is derived from an EMBL/GenBank/DDBJ whole genome shotgun (WGS) entry which is preliminary data.</text>
</comment>
<dbReference type="InterPro" id="IPR000276">
    <property type="entry name" value="GPCR_Rhodpsn"/>
</dbReference>
<dbReference type="AlphaFoldDB" id="A0ABD2LU74"/>
<feature type="transmembrane region" description="Helical" evidence="12">
    <location>
        <begin position="563"/>
        <end position="583"/>
    </location>
</feature>
<dbReference type="PANTHER" id="PTHR24372">
    <property type="entry name" value="GLYCOPROTEIN HORMONE RECEPTOR"/>
    <property type="match status" value="1"/>
</dbReference>
<evidence type="ECO:0000256" key="9">
    <source>
        <dbReference type="ARBA" id="ARBA00023170"/>
    </source>
</evidence>
<organism evidence="15 16">
    <name type="scientific">Heterodera trifolii</name>
    <dbReference type="NCBI Taxonomy" id="157864"/>
    <lineage>
        <taxon>Eukaryota</taxon>
        <taxon>Metazoa</taxon>
        <taxon>Ecdysozoa</taxon>
        <taxon>Nematoda</taxon>
        <taxon>Chromadorea</taxon>
        <taxon>Rhabditida</taxon>
        <taxon>Tylenchina</taxon>
        <taxon>Tylenchomorpha</taxon>
        <taxon>Tylenchoidea</taxon>
        <taxon>Heteroderidae</taxon>
        <taxon>Heteroderinae</taxon>
        <taxon>Heterodera</taxon>
    </lineage>
</organism>